<comment type="caution">
    <text evidence="1">The sequence shown here is derived from an EMBL/GenBank/DDBJ whole genome shotgun (WGS) entry which is preliminary data.</text>
</comment>
<dbReference type="AlphaFoldDB" id="A0AAD6U3T6"/>
<gene>
    <name evidence="1" type="ORF">B0H15DRAFT_982022</name>
</gene>
<evidence type="ECO:0000313" key="2">
    <source>
        <dbReference type="Proteomes" id="UP001222325"/>
    </source>
</evidence>
<keyword evidence="2" id="KW-1185">Reference proteome</keyword>
<reference evidence="1" key="1">
    <citation type="submission" date="2023-03" db="EMBL/GenBank/DDBJ databases">
        <title>Massive genome expansion in bonnet fungi (Mycena s.s.) driven by repeated elements and novel gene families across ecological guilds.</title>
        <authorList>
            <consortium name="Lawrence Berkeley National Laboratory"/>
            <person name="Harder C.B."/>
            <person name="Miyauchi S."/>
            <person name="Viragh M."/>
            <person name="Kuo A."/>
            <person name="Thoen E."/>
            <person name="Andreopoulos B."/>
            <person name="Lu D."/>
            <person name="Skrede I."/>
            <person name="Drula E."/>
            <person name="Henrissat B."/>
            <person name="Morin E."/>
            <person name="Kohler A."/>
            <person name="Barry K."/>
            <person name="LaButti K."/>
            <person name="Morin E."/>
            <person name="Salamov A."/>
            <person name="Lipzen A."/>
            <person name="Mereny Z."/>
            <person name="Hegedus B."/>
            <person name="Baldrian P."/>
            <person name="Stursova M."/>
            <person name="Weitz H."/>
            <person name="Taylor A."/>
            <person name="Grigoriev I.V."/>
            <person name="Nagy L.G."/>
            <person name="Martin F."/>
            <person name="Kauserud H."/>
        </authorList>
    </citation>
    <scope>NUCLEOTIDE SEQUENCE</scope>
    <source>
        <strain evidence="1">CBHHK173m</strain>
    </source>
</reference>
<protein>
    <submittedName>
        <fullName evidence="1">Uncharacterized protein</fullName>
    </submittedName>
</protein>
<organism evidence="1 2">
    <name type="scientific">Mycena belliarum</name>
    <dbReference type="NCBI Taxonomy" id="1033014"/>
    <lineage>
        <taxon>Eukaryota</taxon>
        <taxon>Fungi</taxon>
        <taxon>Dikarya</taxon>
        <taxon>Basidiomycota</taxon>
        <taxon>Agaricomycotina</taxon>
        <taxon>Agaricomycetes</taxon>
        <taxon>Agaricomycetidae</taxon>
        <taxon>Agaricales</taxon>
        <taxon>Marasmiineae</taxon>
        <taxon>Mycenaceae</taxon>
        <taxon>Mycena</taxon>
    </lineage>
</organism>
<accession>A0AAD6U3T6</accession>
<evidence type="ECO:0000313" key="1">
    <source>
        <dbReference type="EMBL" id="KAJ7088380.1"/>
    </source>
</evidence>
<name>A0AAD6U3T6_9AGAR</name>
<dbReference type="EMBL" id="JARJCN010000026">
    <property type="protein sequence ID" value="KAJ7088380.1"/>
    <property type="molecule type" value="Genomic_DNA"/>
</dbReference>
<dbReference type="Proteomes" id="UP001222325">
    <property type="component" value="Unassembled WGS sequence"/>
</dbReference>
<proteinExistence type="predicted"/>
<sequence length="169" mass="19123">MSQIKINYSKDAQAHSANANINILWFSRTNLLARISPKVIINLEHNRAAVEESEGMYMACCVREAEGEARFRGFGDQYGNTPQDNNEEDELDSFDLAVHEQLTPWWPDYISGCPSLLAETVMAIIDLGFTPQSLTVRWDKLKQIVCKKIKGKANTLEVQRPAKCNVVYD</sequence>